<dbReference type="AlphaFoldDB" id="A0AAV4NPQ4"/>
<accession>A0AAV4NPQ4</accession>
<reference evidence="1 2" key="1">
    <citation type="submission" date="2021-06" db="EMBL/GenBank/DDBJ databases">
        <title>Caerostris extrusa draft genome.</title>
        <authorList>
            <person name="Kono N."/>
            <person name="Arakawa K."/>
        </authorList>
    </citation>
    <scope>NUCLEOTIDE SEQUENCE [LARGE SCALE GENOMIC DNA]</scope>
</reference>
<name>A0AAV4NPQ4_CAEEX</name>
<organism evidence="1 2">
    <name type="scientific">Caerostris extrusa</name>
    <name type="common">Bark spider</name>
    <name type="synonym">Caerostris bankana</name>
    <dbReference type="NCBI Taxonomy" id="172846"/>
    <lineage>
        <taxon>Eukaryota</taxon>
        <taxon>Metazoa</taxon>
        <taxon>Ecdysozoa</taxon>
        <taxon>Arthropoda</taxon>
        <taxon>Chelicerata</taxon>
        <taxon>Arachnida</taxon>
        <taxon>Araneae</taxon>
        <taxon>Araneomorphae</taxon>
        <taxon>Entelegynae</taxon>
        <taxon>Araneoidea</taxon>
        <taxon>Araneidae</taxon>
        <taxon>Caerostris</taxon>
    </lineage>
</organism>
<gene>
    <name evidence="1" type="ORF">CEXT_533661</name>
</gene>
<keyword evidence="2" id="KW-1185">Reference proteome</keyword>
<proteinExistence type="predicted"/>
<dbReference type="Proteomes" id="UP001054945">
    <property type="component" value="Unassembled WGS sequence"/>
</dbReference>
<comment type="caution">
    <text evidence="1">The sequence shown here is derived from an EMBL/GenBank/DDBJ whole genome shotgun (WGS) entry which is preliminary data.</text>
</comment>
<sequence length="76" mass="8519">MGILEYVEVTSPVTARLSGRVMDANCTKAYSLGFCSDLHEIFAMRVCTCKCISLVILEIITWPRHIIVRCNNDISP</sequence>
<dbReference type="EMBL" id="BPLR01003619">
    <property type="protein sequence ID" value="GIX86807.1"/>
    <property type="molecule type" value="Genomic_DNA"/>
</dbReference>
<evidence type="ECO:0000313" key="1">
    <source>
        <dbReference type="EMBL" id="GIX86807.1"/>
    </source>
</evidence>
<protein>
    <submittedName>
        <fullName evidence="1">Uncharacterized protein</fullName>
    </submittedName>
</protein>
<evidence type="ECO:0000313" key="2">
    <source>
        <dbReference type="Proteomes" id="UP001054945"/>
    </source>
</evidence>